<dbReference type="Proteomes" id="UP001597156">
    <property type="component" value="Unassembled WGS sequence"/>
</dbReference>
<evidence type="ECO:0000259" key="3">
    <source>
        <dbReference type="Pfam" id="PF00120"/>
    </source>
</evidence>
<evidence type="ECO:0000256" key="2">
    <source>
        <dbReference type="SAM" id="Phobius"/>
    </source>
</evidence>
<dbReference type="EMBL" id="JBHTLH010000041">
    <property type="protein sequence ID" value="MFD1125996.1"/>
    <property type="molecule type" value="Genomic_DNA"/>
</dbReference>
<evidence type="ECO:0000256" key="1">
    <source>
        <dbReference type="RuleBase" id="RU000384"/>
    </source>
</evidence>
<feature type="transmembrane region" description="Helical" evidence="2">
    <location>
        <begin position="83"/>
        <end position="106"/>
    </location>
</feature>
<feature type="transmembrane region" description="Helical" evidence="2">
    <location>
        <begin position="50"/>
        <end position="71"/>
    </location>
</feature>
<keyword evidence="5" id="KW-1185">Reference proteome</keyword>
<keyword evidence="2" id="KW-1133">Transmembrane helix</keyword>
<feature type="transmembrane region" description="Helical" evidence="2">
    <location>
        <begin position="180"/>
        <end position="198"/>
    </location>
</feature>
<organism evidence="4 5">
    <name type="scientific">Lentilactobacillus raoultii</name>
    <dbReference type="NCBI Taxonomy" id="1987503"/>
    <lineage>
        <taxon>Bacteria</taxon>
        <taxon>Bacillati</taxon>
        <taxon>Bacillota</taxon>
        <taxon>Bacilli</taxon>
        <taxon>Lactobacillales</taxon>
        <taxon>Lactobacillaceae</taxon>
        <taxon>Lentilactobacillus</taxon>
    </lineage>
</organism>
<feature type="transmembrane region" description="Helical" evidence="2">
    <location>
        <begin position="118"/>
        <end position="142"/>
    </location>
</feature>
<dbReference type="InterPro" id="IPR014746">
    <property type="entry name" value="Gln_synth/guanido_kin_cat_dom"/>
</dbReference>
<gene>
    <name evidence="4" type="ORF">ACFQ22_11600</name>
</gene>
<feature type="transmembrane region" description="Helical" evidence="2">
    <location>
        <begin position="20"/>
        <end position="38"/>
    </location>
</feature>
<accession>A0ABW3PL44</accession>
<sequence>MVTKGYFKRKLDKILKNPFFILWGCLCILQGITTFLDPPPIYVASNEPKIGMVYIFYQLLFWVVWTMKLILPTLLLSLLPTYFLCGVFLSIIGSGQFAIVLMPFAAMVVELQLKKYDWLFLSINFFYVIGILLLQLLLLLLFRDLSYSYKYRLQYNHKEKFFVNWYRAVKETLSSEMRPLLFVYAFLLSLKLLLIIFLRKANVVTEMSNEQCKSQQIVQLPASLSQALTNLKQDAVLNDTLGIAVPKYLELKQAELTKFQLSVTDWEKQTYFDA</sequence>
<evidence type="ECO:0000313" key="5">
    <source>
        <dbReference type="Proteomes" id="UP001597156"/>
    </source>
</evidence>
<keyword evidence="2" id="KW-0812">Transmembrane</keyword>
<reference evidence="5" key="1">
    <citation type="journal article" date="2019" name="Int. J. Syst. Evol. Microbiol.">
        <title>The Global Catalogue of Microorganisms (GCM) 10K type strain sequencing project: providing services to taxonomists for standard genome sequencing and annotation.</title>
        <authorList>
            <consortium name="The Broad Institute Genomics Platform"/>
            <consortium name="The Broad Institute Genome Sequencing Center for Infectious Disease"/>
            <person name="Wu L."/>
            <person name="Ma J."/>
        </authorList>
    </citation>
    <scope>NUCLEOTIDE SEQUENCE [LARGE SCALE GENOMIC DNA]</scope>
    <source>
        <strain evidence="5">CCUG 71848</strain>
    </source>
</reference>
<evidence type="ECO:0000313" key="4">
    <source>
        <dbReference type="EMBL" id="MFD1125996.1"/>
    </source>
</evidence>
<name>A0ABW3PL44_9LACO</name>
<comment type="caution">
    <text evidence="4">The sequence shown here is derived from an EMBL/GenBank/DDBJ whole genome shotgun (WGS) entry which is preliminary data.</text>
</comment>
<dbReference type="Pfam" id="PF00120">
    <property type="entry name" value="Gln-synt_C"/>
    <property type="match status" value="1"/>
</dbReference>
<dbReference type="SUPFAM" id="SSF55931">
    <property type="entry name" value="Glutamine synthetase/guanido kinase"/>
    <property type="match status" value="1"/>
</dbReference>
<proteinExistence type="inferred from homology"/>
<dbReference type="InterPro" id="IPR008146">
    <property type="entry name" value="Gln_synth_cat_dom"/>
</dbReference>
<feature type="domain" description="GS catalytic" evidence="3">
    <location>
        <begin position="206"/>
        <end position="271"/>
    </location>
</feature>
<protein>
    <recommendedName>
        <fullName evidence="3">GS catalytic domain-containing protein</fullName>
    </recommendedName>
</protein>
<keyword evidence="2" id="KW-0472">Membrane</keyword>
<comment type="similarity">
    <text evidence="1">Belongs to the glutamine synthetase family.</text>
</comment>
<dbReference type="RefSeq" id="WP_121979066.1">
    <property type="nucleotide sequence ID" value="NZ_JBHTLH010000041.1"/>
</dbReference>
<dbReference type="Gene3D" id="3.30.590.10">
    <property type="entry name" value="Glutamine synthetase/guanido kinase, catalytic domain"/>
    <property type="match status" value="1"/>
</dbReference>